<dbReference type="Proteomes" id="UP000011960">
    <property type="component" value="Unassembled WGS sequence"/>
</dbReference>
<dbReference type="AlphaFoldDB" id="M7D408"/>
<protein>
    <submittedName>
        <fullName evidence="2">Uncharacterized protein</fullName>
    </submittedName>
</protein>
<evidence type="ECO:0000256" key="1">
    <source>
        <dbReference type="SAM" id="MobiDB-lite"/>
    </source>
</evidence>
<sequence>MSNQSDSPVDERGNRRYAVSANRSRASHRVRYVETGGAAVDVEECTFCQAMPSLDGAEDECRGESGGKSAPEAVPPEKA</sequence>
<proteinExistence type="predicted"/>
<evidence type="ECO:0000313" key="2">
    <source>
        <dbReference type="EMBL" id="EMP55458.1"/>
    </source>
</evidence>
<keyword evidence="3" id="KW-1185">Reference proteome</keyword>
<name>M7D408_9GAMM</name>
<reference evidence="2 3" key="1">
    <citation type="journal article" date="2013" name="Genome Announc.">
        <title>Genome Sequence of Hydrothermal Arsenic-Respiring Bacterium Marinobacter santoriniensis NKSG1T.</title>
        <authorList>
            <person name="Handley K.M."/>
            <person name="Upton M."/>
            <person name="Beatson S.A."/>
            <person name="Hery M."/>
            <person name="Lloyd J.R."/>
        </authorList>
    </citation>
    <scope>NUCLEOTIDE SEQUENCE [LARGE SCALE GENOMIC DNA]</scope>
    <source>
        <strain evidence="2 3">NKSG1</strain>
    </source>
</reference>
<feature type="region of interest" description="Disordered" evidence="1">
    <location>
        <begin position="56"/>
        <end position="79"/>
    </location>
</feature>
<organism evidence="2 3">
    <name type="scientific">Marinobacter santoriniensis NKSG1</name>
    <dbReference type="NCBI Taxonomy" id="1288826"/>
    <lineage>
        <taxon>Bacteria</taxon>
        <taxon>Pseudomonadati</taxon>
        <taxon>Pseudomonadota</taxon>
        <taxon>Gammaproteobacteria</taxon>
        <taxon>Pseudomonadales</taxon>
        <taxon>Marinobacteraceae</taxon>
        <taxon>Marinobacter</taxon>
    </lineage>
</organism>
<gene>
    <name evidence="2" type="ORF">MSNKSG1_06293</name>
</gene>
<dbReference type="PATRIC" id="fig|1288826.3.peg.1220"/>
<dbReference type="EMBL" id="APAT01000015">
    <property type="protein sequence ID" value="EMP55458.1"/>
    <property type="molecule type" value="Genomic_DNA"/>
</dbReference>
<evidence type="ECO:0000313" key="3">
    <source>
        <dbReference type="Proteomes" id="UP000011960"/>
    </source>
</evidence>
<accession>M7D408</accession>
<dbReference type="RefSeq" id="WP_008938406.1">
    <property type="nucleotide sequence ID" value="NZ_APAT01000015.1"/>
</dbReference>
<comment type="caution">
    <text evidence="2">The sequence shown here is derived from an EMBL/GenBank/DDBJ whole genome shotgun (WGS) entry which is preliminary data.</text>
</comment>
<feature type="region of interest" description="Disordered" evidence="1">
    <location>
        <begin position="1"/>
        <end position="27"/>
    </location>
</feature>